<keyword evidence="14" id="KW-0732">Signal</keyword>
<organism evidence="16 17">
    <name type="scientific">Cryptococcus deneoformans (strain JEC21 / ATCC MYA-565)</name>
    <name type="common">Cryptococcus neoformans var. neoformans serotype D</name>
    <dbReference type="NCBI Taxonomy" id="214684"/>
    <lineage>
        <taxon>Eukaryota</taxon>
        <taxon>Fungi</taxon>
        <taxon>Dikarya</taxon>
        <taxon>Basidiomycota</taxon>
        <taxon>Agaricomycotina</taxon>
        <taxon>Tremellomycetes</taxon>
        <taxon>Tremellales</taxon>
        <taxon>Cryptococcaceae</taxon>
        <taxon>Cryptococcus</taxon>
        <taxon>Cryptococcus neoformans species complex</taxon>
    </lineage>
</organism>
<dbReference type="InterPro" id="IPR027421">
    <property type="entry name" value="DNA_pol_lamdba_lyase_dom_sf"/>
</dbReference>
<evidence type="ECO:0000256" key="8">
    <source>
        <dbReference type="ARBA" id="ARBA00022842"/>
    </source>
</evidence>
<dbReference type="SUPFAM" id="SSF47802">
    <property type="entry name" value="DNA polymerase beta, N-terminal domain-like"/>
    <property type="match status" value="1"/>
</dbReference>
<proteinExistence type="inferred from homology"/>
<dbReference type="VEuPathDB" id="FungiDB:CNL05040"/>
<dbReference type="InterPro" id="IPR002008">
    <property type="entry name" value="DNA_pol_X_beta-like"/>
</dbReference>
<dbReference type="Pfam" id="PF14716">
    <property type="entry name" value="HHH_8"/>
    <property type="match status" value="1"/>
</dbReference>
<dbReference type="GO" id="GO:0005634">
    <property type="term" value="C:nucleus"/>
    <property type="evidence" value="ECO:0000318"/>
    <property type="project" value="GO_Central"/>
</dbReference>
<dbReference type="GeneID" id="3254725"/>
<dbReference type="InParanoid" id="Q5K8N6"/>
<dbReference type="SMART" id="SM00483">
    <property type="entry name" value="POLXc"/>
    <property type="match status" value="1"/>
</dbReference>
<dbReference type="InterPro" id="IPR022312">
    <property type="entry name" value="DNA_pol_X"/>
</dbReference>
<evidence type="ECO:0000256" key="11">
    <source>
        <dbReference type="ARBA" id="ARBA00023242"/>
    </source>
</evidence>
<dbReference type="EC" id="2.7.7.7" evidence="13"/>
<dbReference type="STRING" id="214684.Q5K8N6"/>
<accession>Q5K8N6</accession>
<dbReference type="PANTHER" id="PTHR11276:SF42">
    <property type="entry name" value="DNA POLYMERASE BETA"/>
    <property type="match status" value="1"/>
</dbReference>
<evidence type="ECO:0000256" key="14">
    <source>
        <dbReference type="SAM" id="SignalP"/>
    </source>
</evidence>
<dbReference type="Gene3D" id="3.30.210.10">
    <property type="entry name" value="DNA polymerase, thumb domain"/>
    <property type="match status" value="1"/>
</dbReference>
<keyword evidence="17" id="KW-1185">Reference proteome</keyword>
<comment type="subcellular location">
    <subcellularLocation>
        <location evidence="2 13">Nucleus</location>
    </subcellularLocation>
</comment>
<dbReference type="Proteomes" id="UP000002149">
    <property type="component" value="Chromosome 12"/>
</dbReference>
<dbReference type="PRINTS" id="PR00869">
    <property type="entry name" value="DNAPOLX"/>
</dbReference>
<evidence type="ECO:0000256" key="6">
    <source>
        <dbReference type="ARBA" id="ARBA00022723"/>
    </source>
</evidence>
<comment type="catalytic activity">
    <reaction evidence="12 13">
        <text>DNA(n) + a 2'-deoxyribonucleoside 5'-triphosphate = DNA(n+1) + diphosphate</text>
        <dbReference type="Rhea" id="RHEA:22508"/>
        <dbReference type="Rhea" id="RHEA-COMP:17339"/>
        <dbReference type="Rhea" id="RHEA-COMP:17340"/>
        <dbReference type="ChEBI" id="CHEBI:33019"/>
        <dbReference type="ChEBI" id="CHEBI:61560"/>
        <dbReference type="ChEBI" id="CHEBI:173112"/>
        <dbReference type="EC" id="2.7.7.7"/>
    </reaction>
</comment>
<dbReference type="AlphaFoldDB" id="Q5K8N6"/>
<reference evidence="16 17" key="1">
    <citation type="journal article" date="2005" name="Science">
        <title>The genome of the basidiomycetous yeast and human pathogen Cryptococcus neoformans.</title>
        <authorList>
            <person name="Loftus B.J."/>
            <person name="Fung E."/>
            <person name="Roncaglia P."/>
            <person name="Rowley D."/>
            <person name="Amedeo P."/>
            <person name="Bruno D."/>
            <person name="Vamathevan J."/>
            <person name="Miranda M."/>
            <person name="Anderson I.J."/>
            <person name="Fraser J.A."/>
            <person name="Allen J.E."/>
            <person name="Bosdet I.E."/>
            <person name="Brent M.R."/>
            <person name="Chiu R."/>
            <person name="Doering T.L."/>
            <person name="Donlin M.J."/>
            <person name="D'Souza C.A."/>
            <person name="Fox D.S."/>
            <person name="Grinberg V."/>
            <person name="Fu J."/>
            <person name="Fukushima M."/>
            <person name="Haas B.J."/>
            <person name="Huang J.C."/>
            <person name="Janbon G."/>
            <person name="Jones S.J."/>
            <person name="Koo H.L."/>
            <person name="Krzywinski M.I."/>
            <person name="Kwon-Chung J.K."/>
            <person name="Lengeler K.B."/>
            <person name="Maiti R."/>
            <person name="Marra M.A."/>
            <person name="Marra R.E."/>
            <person name="Mathewson C.A."/>
            <person name="Mitchell T.G."/>
            <person name="Pertea M."/>
            <person name="Riggs F.R."/>
            <person name="Salzberg S.L."/>
            <person name="Schein J.E."/>
            <person name="Shvartsbeyn A."/>
            <person name="Shin H."/>
            <person name="Shumway M."/>
            <person name="Specht C.A."/>
            <person name="Suh B.B."/>
            <person name="Tenney A."/>
            <person name="Utterback T.R."/>
            <person name="Wickes B.L."/>
            <person name="Wortman J.R."/>
            <person name="Wye N.H."/>
            <person name="Kronstad J.W."/>
            <person name="Lodge J.K."/>
            <person name="Heitman J."/>
            <person name="Davis R.W."/>
            <person name="Fraser C.M."/>
            <person name="Hyman R.W."/>
        </authorList>
    </citation>
    <scope>NUCLEOTIDE SEQUENCE [LARGE SCALE GENOMIC DNA]</scope>
    <source>
        <strain evidence="17">JEC21 / ATCC MYA-565</strain>
    </source>
</reference>
<dbReference type="Gene3D" id="1.10.150.20">
    <property type="entry name" value="5' to 3' exonuclease, C-terminal subdomain"/>
    <property type="match status" value="1"/>
</dbReference>
<keyword evidence="4 13" id="KW-0808">Transferase</keyword>
<dbReference type="HOGENOM" id="CLU_008698_5_0_1"/>
<dbReference type="KEGG" id="cne:CNL05040"/>
<dbReference type="InterPro" id="IPR010996">
    <property type="entry name" value="HHH_MUS81"/>
</dbReference>
<dbReference type="Gene3D" id="1.10.150.110">
    <property type="entry name" value="DNA polymerase beta, N-terminal domain-like"/>
    <property type="match status" value="1"/>
</dbReference>
<dbReference type="Gene3D" id="3.30.460.10">
    <property type="entry name" value="Beta Polymerase, domain 2"/>
    <property type="match status" value="1"/>
</dbReference>
<sequence>MGVSFVSLFCLVSHYLSWLIDRYSTIVIISRVCTTFRFGLLTTLMPSRPPVHPYTSSSTSTGVHGHHNAAPHQLYKLFANLTFHIVPAKLEDDLARIYECIDELGGKCVGPEDAWVIVTALKGRQRLSRSLDQKWMETKQIVYVSYIFDTYQACLEHAVSPKTSTPKLPLRKNYLHVLSKEQSPIKISCRLDPGDPSISQPSTKRRKVNDGYVTAYRDDMTLLKEDVPLEGIPASCAQRPCPLVCINQDIVDAIKPIFEEREFEEAQQKNSNVLSYRRSLSMLKSVPRRITSGKEALSLQGVGEKVATRIDEFLQTGEIAESQEILASSRFNALQNFASVYTIGHFRAKELYERHHCRTLDDVKRHFADMEKDGEAKQGRGKDKRRMRGGMKEHEIVEEWMKLKNELDQKIPRKEVEEIAACVLDNLEAFIPGCEYTICGGYRRGKAQSSDVDIVFRPPKDDQDIGLLRALYLRLSELGIVTHVLQVTHRDSNQPIRAAAQNFDNLDKAFVIFKLPGEGRLHRRVDLISAPRDRYASAVLSWTGSMMFERDLKRYAENEKGHKFRAGLIKIATGEEINLETEREIFDYLGLRYIPPELRNADG</sequence>
<evidence type="ECO:0000256" key="4">
    <source>
        <dbReference type="ARBA" id="ARBA00022679"/>
    </source>
</evidence>
<dbReference type="InterPro" id="IPR037160">
    <property type="entry name" value="DNA_Pol_thumb_sf"/>
</dbReference>
<dbReference type="GO" id="GO:0006303">
    <property type="term" value="P:double-strand break repair via nonhomologous end joining"/>
    <property type="evidence" value="ECO:0000318"/>
    <property type="project" value="GO_Central"/>
</dbReference>
<dbReference type="SUPFAM" id="SSF81301">
    <property type="entry name" value="Nucleotidyltransferase"/>
    <property type="match status" value="1"/>
</dbReference>
<dbReference type="PANTHER" id="PTHR11276">
    <property type="entry name" value="DNA POLYMERASE TYPE-X FAMILY MEMBER"/>
    <property type="match status" value="1"/>
</dbReference>
<feature type="domain" description="DNA-directed DNA polymerase X" evidence="15">
    <location>
        <begin position="245"/>
        <end position="600"/>
    </location>
</feature>
<comment type="cofactor">
    <cofactor evidence="1">
        <name>Mg(2+)</name>
        <dbReference type="ChEBI" id="CHEBI:18420"/>
    </cofactor>
</comment>
<dbReference type="GO" id="GO:0046872">
    <property type="term" value="F:metal ion binding"/>
    <property type="evidence" value="ECO:0007669"/>
    <property type="project" value="UniProtKB-UniRule"/>
</dbReference>
<name>Q5K8N6_CRYD1</name>
<protein>
    <recommendedName>
        <fullName evidence="13">DNA polymerase</fullName>
        <ecNumber evidence="13">2.7.7.7</ecNumber>
    </recommendedName>
</protein>
<gene>
    <name evidence="16" type="ordered locus">CNL05040</name>
</gene>
<keyword evidence="9 13" id="KW-0239">DNA-directed DNA polymerase</keyword>
<dbReference type="GO" id="GO:0003677">
    <property type="term" value="F:DNA binding"/>
    <property type="evidence" value="ECO:0007669"/>
    <property type="project" value="UniProtKB-UniRule"/>
</dbReference>
<dbReference type="Pfam" id="PF14792">
    <property type="entry name" value="DNA_pol_B_palm"/>
    <property type="match status" value="1"/>
</dbReference>
<comment type="function">
    <text evidence="13">DNA polymerase that functions in several pathways of DNA repair. Involved in base excision repair (BER) responsible for repair of lesions that give rise to abasic (AP) sites in DNA. Also contributes to DNA double-strand break repair by non-homologous end joining and homologous recombination. Has both template-dependent and template-independent (terminal transferase) DNA polymerase activities. Has also a 5'-deoxyribose-5-phosphate lyase (dRP lyase) activity.</text>
</comment>
<dbReference type="InterPro" id="IPR002054">
    <property type="entry name" value="DNA-dir_DNA_pol_X"/>
</dbReference>
<keyword evidence="11 13" id="KW-0539">Nucleus</keyword>
<dbReference type="FunCoup" id="Q5K8N6">
    <property type="interactions" value="176"/>
</dbReference>
<evidence type="ECO:0000256" key="13">
    <source>
        <dbReference type="RuleBase" id="RU366014"/>
    </source>
</evidence>
<dbReference type="CDD" id="cd00141">
    <property type="entry name" value="NT_POLXc"/>
    <property type="match status" value="1"/>
</dbReference>
<keyword evidence="8" id="KW-0460">Magnesium</keyword>
<evidence type="ECO:0000256" key="3">
    <source>
        <dbReference type="ARBA" id="ARBA00008323"/>
    </source>
</evidence>
<dbReference type="PROSITE" id="PS00522">
    <property type="entry name" value="DNA_POLYMERASE_X"/>
    <property type="match status" value="1"/>
</dbReference>
<dbReference type="InterPro" id="IPR029398">
    <property type="entry name" value="PolB_thumb"/>
</dbReference>
<dbReference type="FunFam" id="3.30.210.10:FF:000005">
    <property type="entry name" value="DNA polymerase IV"/>
    <property type="match status" value="1"/>
</dbReference>
<evidence type="ECO:0000256" key="7">
    <source>
        <dbReference type="ARBA" id="ARBA00022763"/>
    </source>
</evidence>
<comment type="similarity">
    <text evidence="3 13">Belongs to the DNA polymerase type-X family.</text>
</comment>
<evidence type="ECO:0000256" key="12">
    <source>
        <dbReference type="ARBA" id="ARBA00049244"/>
    </source>
</evidence>
<evidence type="ECO:0000256" key="9">
    <source>
        <dbReference type="ARBA" id="ARBA00022932"/>
    </source>
</evidence>
<evidence type="ECO:0000256" key="5">
    <source>
        <dbReference type="ARBA" id="ARBA00022695"/>
    </source>
</evidence>
<dbReference type="PRINTS" id="PR00870">
    <property type="entry name" value="DNAPOLXBETA"/>
</dbReference>
<evidence type="ECO:0000256" key="1">
    <source>
        <dbReference type="ARBA" id="ARBA00001946"/>
    </source>
</evidence>
<dbReference type="EMBL" id="AE017352">
    <property type="protein sequence ID" value="AAW46526.2"/>
    <property type="molecule type" value="Genomic_DNA"/>
</dbReference>
<keyword evidence="7 13" id="KW-0227">DNA damage</keyword>
<evidence type="ECO:0000259" key="15">
    <source>
        <dbReference type="SMART" id="SM00483"/>
    </source>
</evidence>
<dbReference type="GO" id="GO:0003887">
    <property type="term" value="F:DNA-directed DNA polymerase activity"/>
    <property type="evidence" value="ECO:0000318"/>
    <property type="project" value="GO_Central"/>
</dbReference>
<dbReference type="RefSeq" id="XP_024513846.1">
    <property type="nucleotide sequence ID" value="XM_024658173.1"/>
</dbReference>
<evidence type="ECO:0000313" key="17">
    <source>
        <dbReference type="Proteomes" id="UP000002149"/>
    </source>
</evidence>
<evidence type="ECO:0000313" key="16">
    <source>
        <dbReference type="EMBL" id="AAW46526.2"/>
    </source>
</evidence>
<evidence type="ECO:0000256" key="10">
    <source>
        <dbReference type="ARBA" id="ARBA00023204"/>
    </source>
</evidence>
<feature type="chain" id="PRO_5006744906" description="DNA polymerase" evidence="14">
    <location>
        <begin position="18"/>
        <end position="603"/>
    </location>
</feature>
<feature type="signal peptide" evidence="14">
    <location>
        <begin position="1"/>
        <end position="17"/>
    </location>
</feature>
<dbReference type="InterPro" id="IPR019843">
    <property type="entry name" value="DNA_pol-X_BS"/>
</dbReference>
<dbReference type="InterPro" id="IPR043519">
    <property type="entry name" value="NT_sf"/>
</dbReference>
<dbReference type="OrthoDB" id="205514at2759"/>
<keyword evidence="10 13" id="KW-0234">DNA repair</keyword>
<dbReference type="eggNOG" id="KOG2534">
    <property type="taxonomic scope" value="Eukaryota"/>
</dbReference>
<evidence type="ECO:0000256" key="2">
    <source>
        <dbReference type="ARBA" id="ARBA00004123"/>
    </source>
</evidence>
<dbReference type="PaxDb" id="214684-Q5K8N6"/>
<dbReference type="GO" id="GO:0006284">
    <property type="term" value="P:base-excision repair"/>
    <property type="evidence" value="ECO:0000318"/>
    <property type="project" value="GO_Central"/>
</dbReference>
<dbReference type="Pfam" id="PF14791">
    <property type="entry name" value="DNA_pol_B_thumb"/>
    <property type="match status" value="1"/>
</dbReference>
<dbReference type="InterPro" id="IPR028207">
    <property type="entry name" value="DNA_pol_B_palm_palm"/>
</dbReference>
<keyword evidence="6" id="KW-0479">Metal-binding</keyword>
<keyword evidence="5 13" id="KW-0548">Nucleotidyltransferase</keyword>